<feature type="chain" id="PRO_5001534785" description="Secreted protein" evidence="1">
    <location>
        <begin position="22"/>
        <end position="120"/>
    </location>
</feature>
<reference evidence="2" key="1">
    <citation type="submission" date="2013-12" db="EMBL/GenBank/DDBJ databases">
        <title>The Genome Sequence of Aphanomyces invadans NJM9701.</title>
        <authorList>
            <consortium name="The Broad Institute Genomics Platform"/>
            <person name="Russ C."/>
            <person name="Tyler B."/>
            <person name="van West P."/>
            <person name="Dieguez-Uribeondo J."/>
            <person name="Young S.K."/>
            <person name="Zeng Q."/>
            <person name="Gargeya S."/>
            <person name="Fitzgerald M."/>
            <person name="Abouelleil A."/>
            <person name="Alvarado L."/>
            <person name="Chapman S.B."/>
            <person name="Gainer-Dewar J."/>
            <person name="Goldberg J."/>
            <person name="Griggs A."/>
            <person name="Gujja S."/>
            <person name="Hansen M."/>
            <person name="Howarth C."/>
            <person name="Imamovic A."/>
            <person name="Ireland A."/>
            <person name="Larimer J."/>
            <person name="McCowan C."/>
            <person name="Murphy C."/>
            <person name="Pearson M."/>
            <person name="Poon T.W."/>
            <person name="Priest M."/>
            <person name="Roberts A."/>
            <person name="Saif S."/>
            <person name="Shea T."/>
            <person name="Sykes S."/>
            <person name="Wortman J."/>
            <person name="Nusbaum C."/>
            <person name="Birren B."/>
        </authorList>
    </citation>
    <scope>NUCLEOTIDE SEQUENCE [LARGE SCALE GENOMIC DNA]</scope>
    <source>
        <strain evidence="2">NJM9701</strain>
    </source>
</reference>
<gene>
    <name evidence="2" type="ORF">H310_07883</name>
</gene>
<keyword evidence="1" id="KW-0732">Signal</keyword>
<protein>
    <recommendedName>
        <fullName evidence="3">Secreted protein</fullName>
    </recommendedName>
</protein>
<proteinExistence type="predicted"/>
<evidence type="ECO:0000313" key="2">
    <source>
        <dbReference type="EMBL" id="ETV99843.1"/>
    </source>
</evidence>
<sequence>MGHRMPWFCCTLGLSPRRVGAAAHSLIALQRMEATSEPFQGLCYTMAQLKHEKADCGHGHVVVRTTGSVSRVLVAVLHRRSKRSQVVRMSIRATKLTVLAWHSSDSRPRSLSKTSLHISA</sequence>
<dbReference type="AlphaFoldDB" id="A0A024U0R5"/>
<dbReference type="GeneID" id="20084933"/>
<dbReference type="VEuPathDB" id="FungiDB:H310_07883"/>
<dbReference type="EMBL" id="KI913966">
    <property type="protein sequence ID" value="ETV99843.1"/>
    <property type="molecule type" value="Genomic_DNA"/>
</dbReference>
<organism evidence="2">
    <name type="scientific">Aphanomyces invadans</name>
    <dbReference type="NCBI Taxonomy" id="157072"/>
    <lineage>
        <taxon>Eukaryota</taxon>
        <taxon>Sar</taxon>
        <taxon>Stramenopiles</taxon>
        <taxon>Oomycota</taxon>
        <taxon>Saprolegniomycetes</taxon>
        <taxon>Saprolegniales</taxon>
        <taxon>Verrucalvaceae</taxon>
        <taxon>Aphanomyces</taxon>
    </lineage>
</organism>
<name>A0A024U0R5_9STRA</name>
<feature type="signal peptide" evidence="1">
    <location>
        <begin position="1"/>
        <end position="21"/>
    </location>
</feature>
<accession>A0A024U0R5</accession>
<evidence type="ECO:0008006" key="3">
    <source>
        <dbReference type="Google" id="ProtNLM"/>
    </source>
</evidence>
<dbReference type="RefSeq" id="XP_008871619.1">
    <property type="nucleotide sequence ID" value="XM_008873397.1"/>
</dbReference>
<evidence type="ECO:0000256" key="1">
    <source>
        <dbReference type="SAM" id="SignalP"/>
    </source>
</evidence>